<dbReference type="Proteomes" id="UP001188597">
    <property type="component" value="Unassembled WGS sequence"/>
</dbReference>
<dbReference type="Gene3D" id="2.60.120.330">
    <property type="entry name" value="B-lactam Antibiotic, Isopenicillin N Synthase, Chain"/>
    <property type="match status" value="1"/>
</dbReference>
<comment type="caution">
    <text evidence="5">The sequence shown here is derived from an EMBL/GenBank/DDBJ whole genome shotgun (WGS) entry which is preliminary data.</text>
</comment>
<gene>
    <name evidence="5" type="ORF">RJ639_011466</name>
</gene>
<feature type="region of interest" description="Disordered" evidence="3">
    <location>
        <begin position="18"/>
        <end position="37"/>
    </location>
</feature>
<evidence type="ECO:0000259" key="4">
    <source>
        <dbReference type="Pfam" id="PF14226"/>
    </source>
</evidence>
<name>A0AA88VLK8_9ASTE</name>
<evidence type="ECO:0000256" key="1">
    <source>
        <dbReference type="ARBA" id="ARBA00022723"/>
    </source>
</evidence>
<dbReference type="EMBL" id="JAVXUP010001464">
    <property type="protein sequence ID" value="KAK3011291.1"/>
    <property type="molecule type" value="Genomic_DNA"/>
</dbReference>
<feature type="domain" description="Non-haem dioxygenase N-terminal" evidence="4">
    <location>
        <begin position="40"/>
        <end position="115"/>
    </location>
</feature>
<dbReference type="AlphaFoldDB" id="A0AA88VLK8"/>
<sequence>MTVQELAKEPISNIPLQYVQENQEPAMPTDGDGTSSLPTVPVVDLNSLIVRETKDSELERLHGVCKEWGMFQLVNHGVSISLAEKLKSEVKNFYKIPLEERMSYKIRPAEFEGYG</sequence>
<keyword evidence="1" id="KW-0479">Metal-binding</keyword>
<evidence type="ECO:0000313" key="6">
    <source>
        <dbReference type="Proteomes" id="UP001188597"/>
    </source>
</evidence>
<dbReference type="InterPro" id="IPR026992">
    <property type="entry name" value="DIOX_N"/>
</dbReference>
<evidence type="ECO:0000313" key="5">
    <source>
        <dbReference type="EMBL" id="KAK3011291.1"/>
    </source>
</evidence>
<proteinExistence type="predicted"/>
<dbReference type="Pfam" id="PF14226">
    <property type="entry name" value="DIOX_N"/>
    <property type="match status" value="1"/>
</dbReference>
<dbReference type="InterPro" id="IPR050295">
    <property type="entry name" value="Plant_2OG-oxidoreductases"/>
</dbReference>
<accession>A0AA88VLK8</accession>
<dbReference type="SUPFAM" id="SSF51197">
    <property type="entry name" value="Clavaminate synthase-like"/>
    <property type="match status" value="1"/>
</dbReference>
<protein>
    <recommendedName>
        <fullName evidence="4">Non-haem dioxygenase N-terminal domain-containing protein</fullName>
    </recommendedName>
</protein>
<evidence type="ECO:0000256" key="2">
    <source>
        <dbReference type="ARBA" id="ARBA00023004"/>
    </source>
</evidence>
<dbReference type="PANTHER" id="PTHR47991">
    <property type="entry name" value="OXOGLUTARATE/IRON-DEPENDENT DIOXYGENASE"/>
    <property type="match status" value="1"/>
</dbReference>
<keyword evidence="2" id="KW-0408">Iron</keyword>
<keyword evidence="6" id="KW-1185">Reference proteome</keyword>
<evidence type="ECO:0000256" key="3">
    <source>
        <dbReference type="SAM" id="MobiDB-lite"/>
    </source>
</evidence>
<organism evidence="5 6">
    <name type="scientific">Escallonia herrerae</name>
    <dbReference type="NCBI Taxonomy" id="1293975"/>
    <lineage>
        <taxon>Eukaryota</taxon>
        <taxon>Viridiplantae</taxon>
        <taxon>Streptophyta</taxon>
        <taxon>Embryophyta</taxon>
        <taxon>Tracheophyta</taxon>
        <taxon>Spermatophyta</taxon>
        <taxon>Magnoliopsida</taxon>
        <taxon>eudicotyledons</taxon>
        <taxon>Gunneridae</taxon>
        <taxon>Pentapetalae</taxon>
        <taxon>asterids</taxon>
        <taxon>campanulids</taxon>
        <taxon>Escalloniales</taxon>
        <taxon>Escalloniaceae</taxon>
        <taxon>Escallonia</taxon>
    </lineage>
</organism>
<reference evidence="5" key="1">
    <citation type="submission" date="2022-12" db="EMBL/GenBank/DDBJ databases">
        <title>Draft genome assemblies for two species of Escallonia (Escalloniales).</title>
        <authorList>
            <person name="Chanderbali A."/>
            <person name="Dervinis C."/>
            <person name="Anghel I."/>
            <person name="Soltis D."/>
            <person name="Soltis P."/>
            <person name="Zapata F."/>
        </authorList>
    </citation>
    <scope>NUCLEOTIDE SEQUENCE</scope>
    <source>
        <strain evidence="5">UCBG64.0493</strain>
        <tissue evidence="5">Leaf</tissue>
    </source>
</reference>
<dbReference type="InterPro" id="IPR027443">
    <property type="entry name" value="IPNS-like_sf"/>
</dbReference>
<dbReference type="GO" id="GO:0046872">
    <property type="term" value="F:metal ion binding"/>
    <property type="evidence" value="ECO:0007669"/>
    <property type="project" value="UniProtKB-KW"/>
</dbReference>